<comment type="caution">
    <text evidence="4">The sequence shown here is derived from an EMBL/GenBank/DDBJ whole genome shotgun (WGS) entry which is preliminary data.</text>
</comment>
<dbReference type="EMBL" id="JAZGQO010000010">
    <property type="protein sequence ID" value="KAK6176342.1"/>
    <property type="molecule type" value="Genomic_DNA"/>
</dbReference>
<protein>
    <recommendedName>
        <fullName evidence="3">BTB domain-containing protein</fullName>
    </recommendedName>
</protein>
<dbReference type="PANTHER" id="PTHR45632">
    <property type="entry name" value="LD33804P"/>
    <property type="match status" value="1"/>
</dbReference>
<dbReference type="CDD" id="cd18186">
    <property type="entry name" value="BTB_POZ_ZBTB_KLHL-like"/>
    <property type="match status" value="1"/>
</dbReference>
<keyword evidence="5" id="KW-1185">Reference proteome</keyword>
<evidence type="ECO:0000259" key="3">
    <source>
        <dbReference type="PROSITE" id="PS50097"/>
    </source>
</evidence>
<dbReference type="Gene3D" id="2.120.10.80">
    <property type="entry name" value="Kelch-type beta propeller"/>
    <property type="match status" value="1"/>
</dbReference>
<dbReference type="Proteomes" id="UP001347796">
    <property type="component" value="Unassembled WGS sequence"/>
</dbReference>
<dbReference type="AlphaFoldDB" id="A0AAN8JF43"/>
<name>A0AAN8JF43_PATCE</name>
<evidence type="ECO:0000313" key="5">
    <source>
        <dbReference type="Proteomes" id="UP001347796"/>
    </source>
</evidence>
<dbReference type="PROSITE" id="PS50097">
    <property type="entry name" value="BTB"/>
    <property type="match status" value="1"/>
</dbReference>
<accession>A0AAN8JF43</accession>
<feature type="domain" description="BTB" evidence="3">
    <location>
        <begin position="1"/>
        <end position="40"/>
    </location>
</feature>
<evidence type="ECO:0000256" key="1">
    <source>
        <dbReference type="ARBA" id="ARBA00022441"/>
    </source>
</evidence>
<keyword evidence="1" id="KW-0880">Kelch repeat</keyword>
<reference evidence="4 5" key="1">
    <citation type="submission" date="2024-01" db="EMBL/GenBank/DDBJ databases">
        <title>The genome of the rayed Mediterranean limpet Patella caerulea (Linnaeus, 1758).</title>
        <authorList>
            <person name="Anh-Thu Weber A."/>
            <person name="Halstead-Nussloch G."/>
        </authorList>
    </citation>
    <scope>NUCLEOTIDE SEQUENCE [LARGE SCALE GENOMIC DNA]</scope>
    <source>
        <strain evidence="4">AATW-2023a</strain>
        <tissue evidence="4">Whole specimen</tissue>
    </source>
</reference>
<dbReference type="InterPro" id="IPR017096">
    <property type="entry name" value="BTB-kelch_protein"/>
</dbReference>
<dbReference type="Pfam" id="PF07707">
    <property type="entry name" value="BACK"/>
    <property type="match status" value="1"/>
</dbReference>
<dbReference type="SUPFAM" id="SSF117281">
    <property type="entry name" value="Kelch motif"/>
    <property type="match status" value="1"/>
</dbReference>
<dbReference type="FunFam" id="1.25.40.420:FF:000001">
    <property type="entry name" value="Kelch-like family member 12"/>
    <property type="match status" value="1"/>
</dbReference>
<organism evidence="4 5">
    <name type="scientific">Patella caerulea</name>
    <name type="common">Rayed Mediterranean limpet</name>
    <dbReference type="NCBI Taxonomy" id="87958"/>
    <lineage>
        <taxon>Eukaryota</taxon>
        <taxon>Metazoa</taxon>
        <taxon>Spiralia</taxon>
        <taxon>Lophotrochozoa</taxon>
        <taxon>Mollusca</taxon>
        <taxon>Gastropoda</taxon>
        <taxon>Patellogastropoda</taxon>
        <taxon>Patelloidea</taxon>
        <taxon>Patellidae</taxon>
        <taxon>Patella</taxon>
    </lineage>
</organism>
<gene>
    <name evidence="4" type="ORF">SNE40_014644</name>
</gene>
<keyword evidence="2" id="KW-0677">Repeat</keyword>
<evidence type="ECO:0000256" key="2">
    <source>
        <dbReference type="ARBA" id="ARBA00022737"/>
    </source>
</evidence>
<dbReference type="InterPro" id="IPR011705">
    <property type="entry name" value="BACK"/>
</dbReference>
<dbReference type="SMART" id="SM00875">
    <property type="entry name" value="BACK"/>
    <property type="match status" value="1"/>
</dbReference>
<dbReference type="Gene3D" id="1.25.40.420">
    <property type="match status" value="1"/>
</dbReference>
<dbReference type="Pfam" id="PF24681">
    <property type="entry name" value="Kelch_KLHDC2_KLHL20_DRC7"/>
    <property type="match status" value="1"/>
</dbReference>
<dbReference type="SUPFAM" id="SSF54695">
    <property type="entry name" value="POZ domain"/>
    <property type="match status" value="1"/>
</dbReference>
<dbReference type="PIRSF" id="PIRSF037037">
    <property type="entry name" value="Kelch-like_protein_gigaxonin"/>
    <property type="match status" value="1"/>
</dbReference>
<evidence type="ECO:0000313" key="4">
    <source>
        <dbReference type="EMBL" id="KAK6176342.1"/>
    </source>
</evidence>
<dbReference type="InterPro" id="IPR011333">
    <property type="entry name" value="SKP1/BTB/POZ_sf"/>
</dbReference>
<dbReference type="PANTHER" id="PTHR45632:SF5">
    <property type="entry name" value="KELCH-LIKE PROTEIN 22"/>
    <property type="match status" value="1"/>
</dbReference>
<dbReference type="Gene3D" id="3.30.710.10">
    <property type="entry name" value="Potassium Channel Kv1.1, Chain A"/>
    <property type="match status" value="1"/>
</dbReference>
<sequence length="531" mass="61063">MSVYYETLFSSNFKEATQEELTLPLDTDCDTFEEVLQFIYCVTDTVDSSHAEKLFQITDFLQINSLKSTLIEQLLYDLDSENCLEYFRLADLYNCPKLLDKALAKTAEHFEDIVKNDVFLLLRSDLVCNLISKTYLSISSEEKIFEAIVSWYHENEEERKEKLSQILNHIRFPQMAIEYLSGTVAKEKFMKPLQRVKLIAEAEKYHTNPHLRHTYSSIRTVPRHHPEEVNMFCIVGCQADRREDGSYSQTHPTVHMFDLLTTKWYKLNYALHEKLLDCTNFAVCPYNNGIFISGGPKNCKGLSFLDVRKKVLSKRRQMNTPRMFHCLVAIKFRLYAIGGKNLNDQRLSSVEMLDTDEQRGRSSNWQNYGRVPVAVSDMTATFQNQKIYIFGGFTDSPDPVPIQCFDTETLDCYLINSPTLPERFVMPKCVLCDNRIIVVCGDGCVYEFFGDESRFKKLGQIQVFLKKHYFGLIQYTGCVFVFGGVGSTQDVVSFDLRTGLTKYHSHFSPITCTSVYGGFFTSTKLSGLTPL</sequence>
<proteinExistence type="predicted"/>
<dbReference type="InterPro" id="IPR000210">
    <property type="entry name" value="BTB/POZ_dom"/>
</dbReference>
<dbReference type="Pfam" id="PF00651">
    <property type="entry name" value="BTB"/>
    <property type="match status" value="1"/>
</dbReference>
<dbReference type="InterPro" id="IPR015915">
    <property type="entry name" value="Kelch-typ_b-propeller"/>
</dbReference>